<dbReference type="RefSeq" id="WP_048210412.1">
    <property type="nucleotide sequence ID" value="NZ_CBDIVB010000004.1"/>
</dbReference>
<dbReference type="GO" id="GO:0003677">
    <property type="term" value="F:DNA binding"/>
    <property type="evidence" value="ECO:0007669"/>
    <property type="project" value="UniProtKB-UniRule"/>
</dbReference>
<dbReference type="InterPro" id="IPR044068">
    <property type="entry name" value="CB"/>
</dbReference>
<organism evidence="5 6">
    <name type="scientific">Enterobacter hormaechei</name>
    <dbReference type="NCBI Taxonomy" id="158836"/>
    <lineage>
        <taxon>Bacteria</taxon>
        <taxon>Pseudomonadati</taxon>
        <taxon>Pseudomonadota</taxon>
        <taxon>Gammaproteobacteria</taxon>
        <taxon>Enterobacterales</taxon>
        <taxon>Enterobacteriaceae</taxon>
        <taxon>Enterobacter</taxon>
        <taxon>Enterobacter cloacae complex</taxon>
    </lineage>
</organism>
<dbReference type="PROSITE" id="PS51900">
    <property type="entry name" value="CB"/>
    <property type="match status" value="1"/>
</dbReference>
<evidence type="ECO:0000256" key="1">
    <source>
        <dbReference type="ARBA" id="ARBA00022908"/>
    </source>
</evidence>
<protein>
    <recommendedName>
        <fullName evidence="4">Core-binding (CB) domain-containing protein</fullName>
    </recommendedName>
</protein>
<accession>A0A4Y5ZUJ3</accession>
<dbReference type="InterPro" id="IPR010998">
    <property type="entry name" value="Integrase_recombinase_N"/>
</dbReference>
<proteinExistence type="predicted"/>
<dbReference type="Gene3D" id="1.10.150.130">
    <property type="match status" value="1"/>
</dbReference>
<feature type="domain" description="Core-binding (CB)" evidence="4">
    <location>
        <begin position="16"/>
        <end position="89"/>
    </location>
</feature>
<keyword evidence="2 3" id="KW-0238">DNA-binding</keyword>
<gene>
    <name evidence="5" type="ORF">EIN43_06985</name>
</gene>
<sequence length="89" mass="9864">MAVATLQREIDAKAGHSLEETKAAYFEANTEWTQKTIKDYSSCIDRFIVWGTTQSITTVEAVTKDSSIAFKVYMDSVGLAPNTKLNRLG</sequence>
<evidence type="ECO:0000256" key="3">
    <source>
        <dbReference type="PROSITE-ProRule" id="PRU01248"/>
    </source>
</evidence>
<evidence type="ECO:0000313" key="5">
    <source>
        <dbReference type="EMBL" id="QDE47313.1"/>
    </source>
</evidence>
<name>A0A4Y5ZUJ3_9ENTR</name>
<dbReference type="AlphaFoldDB" id="A0A4Y5ZUJ3"/>
<reference evidence="5 6" key="1">
    <citation type="submission" date="2019-06" db="EMBL/GenBank/DDBJ databases">
        <title>Whole genome sequencing of XDR Enterobacter.</title>
        <authorList>
            <person name="Gnana Soundari P."/>
            <person name="Vijayakumar R."/>
            <person name="Krishnan P."/>
        </authorList>
    </citation>
    <scope>NUCLEOTIDE SEQUENCE [LARGE SCALE GENOMIC DNA]</scope>
    <source>
        <strain evidence="5 6">C126</strain>
    </source>
</reference>
<evidence type="ECO:0000259" key="4">
    <source>
        <dbReference type="PROSITE" id="PS51900"/>
    </source>
</evidence>
<dbReference type="Proteomes" id="UP000318237">
    <property type="component" value="Chromosome"/>
</dbReference>
<dbReference type="EMBL" id="CP041054">
    <property type="protein sequence ID" value="QDE47313.1"/>
    <property type="molecule type" value="Genomic_DNA"/>
</dbReference>
<evidence type="ECO:0000313" key="6">
    <source>
        <dbReference type="Proteomes" id="UP000318237"/>
    </source>
</evidence>
<dbReference type="GO" id="GO:0015074">
    <property type="term" value="P:DNA integration"/>
    <property type="evidence" value="ECO:0007669"/>
    <property type="project" value="UniProtKB-KW"/>
</dbReference>
<keyword evidence="1" id="KW-0229">DNA integration</keyword>
<evidence type="ECO:0000256" key="2">
    <source>
        <dbReference type="ARBA" id="ARBA00023125"/>
    </source>
</evidence>